<name>A0ACA9LUV3_9GLOM</name>
<evidence type="ECO:0000313" key="1">
    <source>
        <dbReference type="EMBL" id="CAG8547938.1"/>
    </source>
</evidence>
<reference evidence="1" key="1">
    <citation type="submission" date="2021-06" db="EMBL/GenBank/DDBJ databases">
        <authorList>
            <person name="Kallberg Y."/>
            <person name="Tangrot J."/>
            <person name="Rosling A."/>
        </authorList>
    </citation>
    <scope>NUCLEOTIDE SEQUENCE</scope>
    <source>
        <strain evidence="1">28 12/20/2015</strain>
    </source>
</reference>
<keyword evidence="2" id="KW-1185">Reference proteome</keyword>
<gene>
    <name evidence="1" type="ORF">SPELUC_LOCUS5087</name>
</gene>
<feature type="non-terminal residue" evidence="1">
    <location>
        <position position="1"/>
    </location>
</feature>
<dbReference type="EMBL" id="CAJVPW010004944">
    <property type="protein sequence ID" value="CAG8547938.1"/>
    <property type="molecule type" value="Genomic_DNA"/>
</dbReference>
<comment type="caution">
    <text evidence="1">The sequence shown here is derived from an EMBL/GenBank/DDBJ whole genome shotgun (WGS) entry which is preliminary data.</text>
</comment>
<protein>
    <submittedName>
        <fullName evidence="1">3733_t:CDS:1</fullName>
    </submittedName>
</protein>
<dbReference type="Proteomes" id="UP000789366">
    <property type="component" value="Unassembled WGS sequence"/>
</dbReference>
<organism evidence="1 2">
    <name type="scientific">Cetraspora pellucida</name>
    <dbReference type="NCBI Taxonomy" id="1433469"/>
    <lineage>
        <taxon>Eukaryota</taxon>
        <taxon>Fungi</taxon>
        <taxon>Fungi incertae sedis</taxon>
        <taxon>Mucoromycota</taxon>
        <taxon>Glomeromycotina</taxon>
        <taxon>Glomeromycetes</taxon>
        <taxon>Diversisporales</taxon>
        <taxon>Gigasporaceae</taxon>
        <taxon>Cetraspora</taxon>
    </lineage>
</organism>
<proteinExistence type="predicted"/>
<evidence type="ECO:0000313" key="2">
    <source>
        <dbReference type="Proteomes" id="UP000789366"/>
    </source>
</evidence>
<sequence>YRDLIATLKDLPKNWLVSKEKYNIDEIMQVHILLLEFDIKLQMPNSNSDNEKSITTLGKSGYYSISRIF</sequence>
<accession>A0ACA9LUV3</accession>